<dbReference type="Proteomes" id="UP001151760">
    <property type="component" value="Unassembled WGS sequence"/>
</dbReference>
<reference evidence="2" key="2">
    <citation type="submission" date="2022-01" db="EMBL/GenBank/DDBJ databases">
        <authorList>
            <person name="Yamashiro T."/>
            <person name="Shiraishi A."/>
            <person name="Satake H."/>
            <person name="Nakayama K."/>
        </authorList>
    </citation>
    <scope>NUCLEOTIDE SEQUENCE</scope>
</reference>
<protein>
    <submittedName>
        <fullName evidence="2">Uncharacterized protein</fullName>
    </submittedName>
</protein>
<evidence type="ECO:0000313" key="2">
    <source>
        <dbReference type="EMBL" id="GJT32309.1"/>
    </source>
</evidence>
<evidence type="ECO:0000256" key="1">
    <source>
        <dbReference type="SAM" id="MobiDB-lite"/>
    </source>
</evidence>
<sequence>MGGSKFSIEFKNEEGDGSPRVDDVRCVEEGDKIDIDSNNIIKSGSNSICGEINDLMWMDMKCINAHKVVIIKDFAAEDESIKVDEDVTSSLPA</sequence>
<feature type="compositionally biased region" description="Basic and acidic residues" evidence="1">
    <location>
        <begin position="8"/>
        <end position="23"/>
    </location>
</feature>
<dbReference type="EMBL" id="BQNB010014783">
    <property type="protein sequence ID" value="GJT32309.1"/>
    <property type="molecule type" value="Genomic_DNA"/>
</dbReference>
<evidence type="ECO:0000313" key="3">
    <source>
        <dbReference type="Proteomes" id="UP001151760"/>
    </source>
</evidence>
<gene>
    <name evidence="2" type="ORF">Tco_0922728</name>
</gene>
<feature type="region of interest" description="Disordered" evidence="1">
    <location>
        <begin position="1"/>
        <end position="23"/>
    </location>
</feature>
<keyword evidence="3" id="KW-1185">Reference proteome</keyword>
<proteinExistence type="predicted"/>
<organism evidence="2 3">
    <name type="scientific">Tanacetum coccineum</name>
    <dbReference type="NCBI Taxonomy" id="301880"/>
    <lineage>
        <taxon>Eukaryota</taxon>
        <taxon>Viridiplantae</taxon>
        <taxon>Streptophyta</taxon>
        <taxon>Embryophyta</taxon>
        <taxon>Tracheophyta</taxon>
        <taxon>Spermatophyta</taxon>
        <taxon>Magnoliopsida</taxon>
        <taxon>eudicotyledons</taxon>
        <taxon>Gunneridae</taxon>
        <taxon>Pentapetalae</taxon>
        <taxon>asterids</taxon>
        <taxon>campanulids</taxon>
        <taxon>Asterales</taxon>
        <taxon>Asteraceae</taxon>
        <taxon>Asteroideae</taxon>
        <taxon>Anthemideae</taxon>
        <taxon>Anthemidinae</taxon>
        <taxon>Tanacetum</taxon>
    </lineage>
</organism>
<accession>A0ABQ5D5E7</accession>
<comment type="caution">
    <text evidence="2">The sequence shown here is derived from an EMBL/GenBank/DDBJ whole genome shotgun (WGS) entry which is preliminary data.</text>
</comment>
<name>A0ABQ5D5E7_9ASTR</name>
<reference evidence="2" key="1">
    <citation type="journal article" date="2022" name="Int. J. Mol. Sci.">
        <title>Draft Genome of Tanacetum Coccineum: Genomic Comparison of Closely Related Tanacetum-Family Plants.</title>
        <authorList>
            <person name="Yamashiro T."/>
            <person name="Shiraishi A."/>
            <person name="Nakayama K."/>
            <person name="Satake H."/>
        </authorList>
    </citation>
    <scope>NUCLEOTIDE SEQUENCE</scope>
</reference>